<reference evidence="2" key="1">
    <citation type="submission" date="2023-08" db="EMBL/GenBank/DDBJ databases">
        <title>Emergence of clinically-relevant ST2 carbapenem-resistant Acinetobacter baumannii strains in hospital sewages in Zhejiang, East of China.</title>
        <authorList>
            <person name="Kaichao C."/>
            <person name="Zhang R."/>
        </authorList>
    </citation>
    <scope>NUCLEOTIDE SEQUENCE</scope>
    <source>
        <strain evidence="2">M-SY-60</strain>
    </source>
</reference>
<organism evidence="2 3">
    <name type="scientific">Acinetobacter gerneri</name>
    <dbReference type="NCBI Taxonomy" id="202952"/>
    <lineage>
        <taxon>Bacteria</taxon>
        <taxon>Pseudomonadati</taxon>
        <taxon>Pseudomonadota</taxon>
        <taxon>Gammaproteobacteria</taxon>
        <taxon>Moraxellales</taxon>
        <taxon>Moraxellaceae</taxon>
        <taxon>Acinetobacter</taxon>
    </lineage>
</organism>
<dbReference type="InterPro" id="IPR018551">
    <property type="entry name" value="DUF2007"/>
</dbReference>
<evidence type="ECO:0000313" key="3">
    <source>
        <dbReference type="Proteomes" id="UP001243195"/>
    </source>
</evidence>
<protein>
    <submittedName>
        <fullName evidence="2">DUF2007 domain-containing protein</fullName>
    </submittedName>
</protein>
<evidence type="ECO:0000259" key="1">
    <source>
        <dbReference type="Pfam" id="PF09413"/>
    </source>
</evidence>
<dbReference type="Pfam" id="PF09413">
    <property type="entry name" value="DUF2007"/>
    <property type="match status" value="1"/>
</dbReference>
<name>A0AAW8JLZ1_9GAMM</name>
<accession>A0AAW8JLZ1</accession>
<evidence type="ECO:0000313" key="2">
    <source>
        <dbReference type="EMBL" id="MDQ9073826.1"/>
    </source>
</evidence>
<gene>
    <name evidence="2" type="ORF">RFH51_20600</name>
</gene>
<comment type="caution">
    <text evidence="2">The sequence shown here is derived from an EMBL/GenBank/DDBJ whole genome shotgun (WGS) entry which is preliminary data.</text>
</comment>
<dbReference type="Proteomes" id="UP001243195">
    <property type="component" value="Unassembled WGS sequence"/>
</dbReference>
<feature type="domain" description="DUF2007" evidence="1">
    <location>
        <begin position="14"/>
        <end position="67"/>
    </location>
</feature>
<dbReference type="SUPFAM" id="SSF54913">
    <property type="entry name" value="GlnB-like"/>
    <property type="match status" value="1"/>
</dbReference>
<dbReference type="InterPro" id="IPR011322">
    <property type="entry name" value="N-reg_PII-like_a/b"/>
</dbReference>
<dbReference type="RefSeq" id="WP_308957562.1">
    <property type="nucleotide sequence ID" value="NZ_JAVICY010000070.1"/>
</dbReference>
<dbReference type="EMBL" id="JAVIDA010000069">
    <property type="protein sequence ID" value="MDQ9073826.1"/>
    <property type="molecule type" value="Genomic_DNA"/>
</dbReference>
<dbReference type="AlphaFoldDB" id="A0AAW8JLZ1"/>
<proteinExistence type="predicted"/>
<sequence length="135" mass="15092">MKWVVVESYSLVYEAQIAKSLLISQGIDAQIENEHTINMDWFYSNALGGVKILVPEDCVEDAKLILEQDYSEEVDEKFSLEKEVCPSCGSTNIIPYTEGKKTAFAFLIVVGIPVGKVRHGLKCQDCGYFYAQSGR</sequence>